<evidence type="ECO:0000256" key="2">
    <source>
        <dbReference type="SAM" id="SignalP"/>
    </source>
</evidence>
<reference evidence="3 4" key="1">
    <citation type="submission" date="2014-03" db="EMBL/GenBank/DDBJ databases">
        <title>Bradyrhizobium valentinum sp. nov., isolated from effective nodules of Lupinus mariae-josephae, a lupine endemic of basic-lime soils in Eastern Spain.</title>
        <authorList>
            <person name="Duran D."/>
            <person name="Rey L."/>
            <person name="Navarro A."/>
            <person name="Busquets A."/>
            <person name="Imperial J."/>
            <person name="Ruiz-Argueso T."/>
        </authorList>
    </citation>
    <scope>NUCLEOTIDE SEQUENCE [LARGE SCALE GENOMIC DNA]</scope>
    <source>
        <strain evidence="3 4">CCBAU 23086</strain>
    </source>
</reference>
<dbReference type="OrthoDB" id="8255559at2"/>
<evidence type="ECO:0000313" key="4">
    <source>
        <dbReference type="Proteomes" id="UP000051660"/>
    </source>
</evidence>
<name>A0A0R3N878_9BRAD</name>
<evidence type="ECO:0000313" key="3">
    <source>
        <dbReference type="EMBL" id="KRR26495.1"/>
    </source>
</evidence>
<dbReference type="AlphaFoldDB" id="A0A0R3N878"/>
<dbReference type="Proteomes" id="UP000051660">
    <property type="component" value="Unassembled WGS sequence"/>
</dbReference>
<sequence length="100" mass="10591">MLKTISAALVAVSVLAAPALAGTPAKTAQAPANKTVQAPVNKSAQTPVIKTEQGKSKALNANAKMGRHHKHYRHHRHHALKSHAKPHVAVKHVTPSAKRS</sequence>
<feature type="compositionally biased region" description="Polar residues" evidence="1">
    <location>
        <begin position="30"/>
        <end position="45"/>
    </location>
</feature>
<gene>
    <name evidence="3" type="ORF">CQ14_03145</name>
</gene>
<comment type="caution">
    <text evidence="3">The sequence shown here is derived from an EMBL/GenBank/DDBJ whole genome shotgun (WGS) entry which is preliminary data.</text>
</comment>
<proteinExistence type="predicted"/>
<feature type="region of interest" description="Disordered" evidence="1">
    <location>
        <begin position="66"/>
        <end position="100"/>
    </location>
</feature>
<feature type="compositionally biased region" description="Basic residues" evidence="1">
    <location>
        <begin position="66"/>
        <end position="90"/>
    </location>
</feature>
<protein>
    <recommendedName>
        <fullName evidence="5">Acid shock protein</fullName>
    </recommendedName>
</protein>
<keyword evidence="2" id="KW-0732">Signal</keyword>
<organism evidence="3 4">
    <name type="scientific">Bradyrhizobium lablabi</name>
    <dbReference type="NCBI Taxonomy" id="722472"/>
    <lineage>
        <taxon>Bacteria</taxon>
        <taxon>Pseudomonadati</taxon>
        <taxon>Pseudomonadota</taxon>
        <taxon>Alphaproteobacteria</taxon>
        <taxon>Hyphomicrobiales</taxon>
        <taxon>Nitrobacteraceae</taxon>
        <taxon>Bradyrhizobium</taxon>
    </lineage>
</organism>
<dbReference type="RefSeq" id="WP_057857172.1">
    <property type="nucleotide sequence ID" value="NZ_LLYB01000046.1"/>
</dbReference>
<evidence type="ECO:0000256" key="1">
    <source>
        <dbReference type="SAM" id="MobiDB-lite"/>
    </source>
</evidence>
<dbReference type="NCBIfam" id="NF047414">
    <property type="entry name" value="BRANT_His_rich"/>
    <property type="match status" value="1"/>
</dbReference>
<evidence type="ECO:0008006" key="5">
    <source>
        <dbReference type="Google" id="ProtNLM"/>
    </source>
</evidence>
<dbReference type="EMBL" id="LLYB01000046">
    <property type="protein sequence ID" value="KRR26495.1"/>
    <property type="molecule type" value="Genomic_DNA"/>
</dbReference>
<accession>A0A0R3N878</accession>
<feature type="region of interest" description="Disordered" evidence="1">
    <location>
        <begin position="22"/>
        <end position="45"/>
    </location>
</feature>
<dbReference type="InterPro" id="IPR058098">
    <property type="entry name" value="BRANT-like"/>
</dbReference>
<feature type="signal peptide" evidence="2">
    <location>
        <begin position="1"/>
        <end position="21"/>
    </location>
</feature>
<feature type="chain" id="PRO_5006445032" description="Acid shock protein" evidence="2">
    <location>
        <begin position="22"/>
        <end position="100"/>
    </location>
</feature>